<gene>
    <name evidence="1" type="ORF">RPERSI_LOCUS12502</name>
</gene>
<keyword evidence="2" id="KW-1185">Reference proteome</keyword>
<accession>A0ACA9Q5C8</accession>
<dbReference type="EMBL" id="CAJVQC010026827">
    <property type="protein sequence ID" value="CAG8734424.1"/>
    <property type="molecule type" value="Genomic_DNA"/>
</dbReference>
<evidence type="ECO:0000313" key="2">
    <source>
        <dbReference type="Proteomes" id="UP000789920"/>
    </source>
</evidence>
<evidence type="ECO:0000313" key="1">
    <source>
        <dbReference type="EMBL" id="CAG8734424.1"/>
    </source>
</evidence>
<sequence>CETPTGIPCCQSGSPGFKSSGQTHAFIPPEIETIQNSTPEACCKACFDDPACIEWLFAPNINECLLNKNKDTCNNPTMINIGGSSVFSQGGIMRCDADGCLKSN</sequence>
<feature type="non-terminal residue" evidence="1">
    <location>
        <position position="1"/>
    </location>
</feature>
<name>A0ACA9Q5C8_9GLOM</name>
<proteinExistence type="predicted"/>
<reference evidence="1" key="1">
    <citation type="submission" date="2021-06" db="EMBL/GenBank/DDBJ databases">
        <authorList>
            <person name="Kallberg Y."/>
            <person name="Tangrot J."/>
            <person name="Rosling A."/>
        </authorList>
    </citation>
    <scope>NUCLEOTIDE SEQUENCE</scope>
    <source>
        <strain evidence="1">MA461A</strain>
    </source>
</reference>
<comment type="caution">
    <text evidence="1">The sequence shown here is derived from an EMBL/GenBank/DDBJ whole genome shotgun (WGS) entry which is preliminary data.</text>
</comment>
<organism evidence="1 2">
    <name type="scientific">Racocetra persica</name>
    <dbReference type="NCBI Taxonomy" id="160502"/>
    <lineage>
        <taxon>Eukaryota</taxon>
        <taxon>Fungi</taxon>
        <taxon>Fungi incertae sedis</taxon>
        <taxon>Mucoromycota</taxon>
        <taxon>Glomeromycotina</taxon>
        <taxon>Glomeromycetes</taxon>
        <taxon>Diversisporales</taxon>
        <taxon>Gigasporaceae</taxon>
        <taxon>Racocetra</taxon>
    </lineage>
</organism>
<protein>
    <submittedName>
        <fullName evidence="1">29782_t:CDS:1</fullName>
    </submittedName>
</protein>
<dbReference type="Proteomes" id="UP000789920">
    <property type="component" value="Unassembled WGS sequence"/>
</dbReference>